<feature type="compositionally biased region" description="Basic and acidic residues" evidence="2">
    <location>
        <begin position="434"/>
        <end position="448"/>
    </location>
</feature>
<evidence type="ECO:0000256" key="2">
    <source>
        <dbReference type="SAM" id="MobiDB-lite"/>
    </source>
</evidence>
<feature type="compositionally biased region" description="Polar residues" evidence="2">
    <location>
        <begin position="153"/>
        <end position="162"/>
    </location>
</feature>
<name>A0A077ZXE7_STYLE</name>
<proteinExistence type="predicted"/>
<feature type="compositionally biased region" description="Polar residues" evidence="2">
    <location>
        <begin position="124"/>
        <end position="139"/>
    </location>
</feature>
<dbReference type="EMBL" id="CCKQ01003124">
    <property type="protein sequence ID" value="CDW74231.1"/>
    <property type="molecule type" value="Genomic_DNA"/>
</dbReference>
<dbReference type="Proteomes" id="UP000039865">
    <property type="component" value="Unassembled WGS sequence"/>
</dbReference>
<keyword evidence="1" id="KW-0175">Coiled coil</keyword>
<feature type="region of interest" description="Disordered" evidence="2">
    <location>
        <begin position="424"/>
        <end position="448"/>
    </location>
</feature>
<accession>A0A077ZXE7</accession>
<keyword evidence="4" id="KW-1185">Reference proteome</keyword>
<feature type="coiled-coil region" evidence="1">
    <location>
        <begin position="242"/>
        <end position="291"/>
    </location>
</feature>
<sequence length="557" mass="65724">MSYPKRGPAAVAGSLTDRTEKNLQRMEQMRNLLLSKFRAKFGIKMSDDKADHILQGELNDFIQNDQFNEASLLKLERRLSDILGIQPMNTTINGSVRERGNSINNAQQSQRSSLGMYDIQNNSNSKQQARLGGQFSQPETQQSMRSQMSRTSIGQASGRSNSNVMRATGNQVIQKFNPLNTPQKSVRGSSVIEGNMTPQLLKGTSANDDEHWNKIVSNNLQQFHREQEEAKLRSQLNKQSLKDELQLQVMAQKRAKEEERRQEIEYMKLQKERNELEAQQEHQKNQQYKQKVMRENALRDEQLQDQIKRREQEQQKEKAYESMKLQQVQKELQVQEAILRKRNQSIITENRRSFQNNQIIKETQKKLEVMEDQKYQPGQDLFQEMFIEKQHASYQKRMQSDQKVDLIKDKLATEEMRRTTQLEQQHLNSLKKQSYLEKQEDRKKQELKNKEKQIKKFLDQQIQEKQAQKVLDKFQENQVTKVIYDDVKVHEEQEKIRKAEIDHKNRAYKEKLEKQIEDQKIFKGTIKVKVMTDKDIDINKRALEEMEQGLLSIKKPF</sequence>
<organism evidence="3 4">
    <name type="scientific">Stylonychia lemnae</name>
    <name type="common">Ciliate</name>
    <dbReference type="NCBI Taxonomy" id="5949"/>
    <lineage>
        <taxon>Eukaryota</taxon>
        <taxon>Sar</taxon>
        <taxon>Alveolata</taxon>
        <taxon>Ciliophora</taxon>
        <taxon>Intramacronucleata</taxon>
        <taxon>Spirotrichea</taxon>
        <taxon>Stichotrichia</taxon>
        <taxon>Sporadotrichida</taxon>
        <taxon>Oxytrichidae</taxon>
        <taxon>Stylonychinae</taxon>
        <taxon>Stylonychia</taxon>
    </lineage>
</organism>
<reference evidence="3 4" key="1">
    <citation type="submission" date="2014-06" db="EMBL/GenBank/DDBJ databases">
        <authorList>
            <person name="Swart Estienne"/>
        </authorList>
    </citation>
    <scope>NUCLEOTIDE SEQUENCE [LARGE SCALE GENOMIC DNA]</scope>
    <source>
        <strain evidence="3 4">130c</strain>
    </source>
</reference>
<protein>
    <submittedName>
        <fullName evidence="3">Uncharacterized protein</fullName>
    </submittedName>
</protein>
<dbReference type="InParanoid" id="A0A077ZXE7"/>
<feature type="compositionally biased region" description="Low complexity" evidence="2">
    <location>
        <begin position="140"/>
        <end position="152"/>
    </location>
</feature>
<evidence type="ECO:0000256" key="1">
    <source>
        <dbReference type="SAM" id="Coils"/>
    </source>
</evidence>
<evidence type="ECO:0000313" key="3">
    <source>
        <dbReference type="EMBL" id="CDW74231.1"/>
    </source>
</evidence>
<evidence type="ECO:0000313" key="4">
    <source>
        <dbReference type="Proteomes" id="UP000039865"/>
    </source>
</evidence>
<feature type="region of interest" description="Disordered" evidence="2">
    <location>
        <begin position="124"/>
        <end position="162"/>
    </location>
</feature>
<gene>
    <name evidence="3" type="primary">Contig14048.g14977</name>
    <name evidence="3" type="ORF">STYLEM_3225</name>
</gene>
<dbReference type="AlphaFoldDB" id="A0A077ZXE7"/>